<dbReference type="Gene3D" id="3.40.50.1820">
    <property type="entry name" value="alpha/beta hydrolase"/>
    <property type="match status" value="1"/>
</dbReference>
<feature type="domain" description="AB hydrolase-1" evidence="1">
    <location>
        <begin position="27"/>
        <end position="150"/>
    </location>
</feature>
<dbReference type="AlphaFoldDB" id="A0A0G0FT54"/>
<reference evidence="2 3" key="1">
    <citation type="journal article" date="2015" name="Nature">
        <title>rRNA introns, odd ribosomes, and small enigmatic genomes across a large radiation of phyla.</title>
        <authorList>
            <person name="Brown C.T."/>
            <person name="Hug L.A."/>
            <person name="Thomas B.C."/>
            <person name="Sharon I."/>
            <person name="Castelle C.J."/>
            <person name="Singh A."/>
            <person name="Wilkins M.J."/>
            <person name="Williams K.H."/>
            <person name="Banfield J.F."/>
        </authorList>
    </citation>
    <scope>NUCLEOTIDE SEQUENCE [LARGE SCALE GENOMIC DNA]</scope>
</reference>
<name>A0A0G0FT54_9BACT</name>
<dbReference type="InterPro" id="IPR029058">
    <property type="entry name" value="AB_hydrolase_fold"/>
</dbReference>
<dbReference type="InterPro" id="IPR000073">
    <property type="entry name" value="AB_hydrolase_1"/>
</dbReference>
<comment type="caution">
    <text evidence="2">The sequence shown here is derived from an EMBL/GenBank/DDBJ whole genome shotgun (WGS) entry which is preliminary data.</text>
</comment>
<proteinExistence type="predicted"/>
<dbReference type="EMBL" id="LBSR01000009">
    <property type="protein sequence ID" value="KKQ22163.1"/>
    <property type="molecule type" value="Genomic_DNA"/>
</dbReference>
<dbReference type="SUPFAM" id="SSF53474">
    <property type="entry name" value="alpha/beta-Hydrolases"/>
    <property type="match status" value="1"/>
</dbReference>
<dbReference type="PANTHER" id="PTHR42886">
    <property type="entry name" value="RE40534P-RELATED"/>
    <property type="match status" value="1"/>
</dbReference>
<dbReference type="PANTHER" id="PTHR42886:SF53">
    <property type="entry name" value="ALPHA_BETA-HYDROLASES SUPERFAMILY PROTEIN"/>
    <property type="match status" value="1"/>
</dbReference>
<dbReference type="Pfam" id="PF00561">
    <property type="entry name" value="Abhydrolase_1"/>
    <property type="match status" value="1"/>
</dbReference>
<accession>A0A0G0FT54</accession>
<gene>
    <name evidence="2" type="ORF">US36_C0009G0009</name>
</gene>
<evidence type="ECO:0000313" key="2">
    <source>
        <dbReference type="EMBL" id="KKQ22163.1"/>
    </source>
</evidence>
<evidence type="ECO:0000259" key="1">
    <source>
        <dbReference type="Pfam" id="PF00561"/>
    </source>
</evidence>
<sequence>MKKIHLTAKDGIKIIADVYEKNNAIGWLVLVHMMPATKESWQDFAPEAQEAGYGSIAIDLRGHGESDGGPDGFLKFSDKEHQNSIFDLEAGVKYLIEEKKAIAEKIYFIGVSIGANLALQYIAENQEFRKAVLLSAGLDYRGIKTEPLAQKLKKGQEVLFVAAKDDERSDGNNVEMNQRLFELTPIGVGKEIKIYETGGHGTDIMENHPELKGSIISFLKK</sequence>
<protein>
    <recommendedName>
        <fullName evidence="1">AB hydrolase-1 domain-containing protein</fullName>
    </recommendedName>
</protein>
<evidence type="ECO:0000313" key="3">
    <source>
        <dbReference type="Proteomes" id="UP000034044"/>
    </source>
</evidence>
<dbReference type="Proteomes" id="UP000034044">
    <property type="component" value="Unassembled WGS sequence"/>
</dbReference>
<organism evidence="2 3">
    <name type="scientific">Candidatus Wolfebacteria bacterium GW2011_GWC1_37_10</name>
    <dbReference type="NCBI Taxonomy" id="1619010"/>
    <lineage>
        <taxon>Bacteria</taxon>
        <taxon>Candidatus Wolfeibacteriota</taxon>
    </lineage>
</organism>